<dbReference type="EMBL" id="MU275882">
    <property type="protein sequence ID" value="KAI0048732.1"/>
    <property type="molecule type" value="Genomic_DNA"/>
</dbReference>
<evidence type="ECO:0000313" key="1">
    <source>
        <dbReference type="EMBL" id="KAI0048732.1"/>
    </source>
</evidence>
<sequence length="472" mass="51556">MDSVQDAEKQHVLLDPLPSRDVKASSDHQASWRWQEVARAACAVLGFIFLYLNLHAIRTVASWSHSPSKPSPPPPFANLSTHCEKTRPILHQTYLARQQSLVETLFALNASAYIAEPGASAAYFANLSGASWHLSERPLLLVIAPKVGEFGNVSPQVTLLTPSFEATRAKMLPVVGQYVSYTSWAEEADPYEVAVGALPQLKNGAKIFVDTPIRHFIAEGLKHAAPQARVLSAPLEVRVLRERKSQEEINILKCANEVTVLAIRAVREELYFGIRESEARTLLQEALAAAGLAHGDGLVLFGENAALPHGSGTDRVLKEGDFVLIDAGGELHGYVSDVTRTFLLYHSVNAHLSKWYLTKAAQEEAFDAAKAGVVTSEVDAAARDFLDIVGYGKYFTHRLGHGIGLEGHEAPYLRGGSKDIIQSGHTFSNEPGIYIERQVGIRLEDCFYINKDGDAVYLTEGVGGPSRSPWEP</sequence>
<reference evidence="1" key="2">
    <citation type="journal article" date="2022" name="New Phytol.">
        <title>Evolutionary transition to the ectomycorrhizal habit in the genomes of a hyperdiverse lineage of mushroom-forming fungi.</title>
        <authorList>
            <person name="Looney B."/>
            <person name="Miyauchi S."/>
            <person name="Morin E."/>
            <person name="Drula E."/>
            <person name="Courty P.E."/>
            <person name="Kohler A."/>
            <person name="Kuo A."/>
            <person name="LaButti K."/>
            <person name="Pangilinan J."/>
            <person name="Lipzen A."/>
            <person name="Riley R."/>
            <person name="Andreopoulos W."/>
            <person name="He G."/>
            <person name="Johnson J."/>
            <person name="Nolan M."/>
            <person name="Tritt A."/>
            <person name="Barry K.W."/>
            <person name="Grigoriev I.V."/>
            <person name="Nagy L.G."/>
            <person name="Hibbett D."/>
            <person name="Henrissat B."/>
            <person name="Matheny P.B."/>
            <person name="Labbe J."/>
            <person name="Martin F.M."/>
        </authorList>
    </citation>
    <scope>NUCLEOTIDE SEQUENCE</scope>
    <source>
        <strain evidence="1">FP105234-sp</strain>
    </source>
</reference>
<dbReference type="Proteomes" id="UP000814033">
    <property type="component" value="Unassembled WGS sequence"/>
</dbReference>
<keyword evidence="2" id="KW-1185">Reference proteome</keyword>
<name>A0ACB8RY47_9AGAM</name>
<evidence type="ECO:0000313" key="2">
    <source>
        <dbReference type="Proteomes" id="UP000814033"/>
    </source>
</evidence>
<gene>
    <name evidence="1" type="ORF">FA95DRAFT_1678079</name>
</gene>
<accession>A0ACB8RY47</accession>
<comment type="caution">
    <text evidence="1">The sequence shown here is derived from an EMBL/GenBank/DDBJ whole genome shotgun (WGS) entry which is preliminary data.</text>
</comment>
<protein>
    <submittedName>
        <fullName evidence="1">Peptidase M24</fullName>
    </submittedName>
</protein>
<reference evidence="1" key="1">
    <citation type="submission" date="2021-02" db="EMBL/GenBank/DDBJ databases">
        <authorList>
            <consortium name="DOE Joint Genome Institute"/>
            <person name="Ahrendt S."/>
            <person name="Looney B.P."/>
            <person name="Miyauchi S."/>
            <person name="Morin E."/>
            <person name="Drula E."/>
            <person name="Courty P.E."/>
            <person name="Chicoki N."/>
            <person name="Fauchery L."/>
            <person name="Kohler A."/>
            <person name="Kuo A."/>
            <person name="Labutti K."/>
            <person name="Pangilinan J."/>
            <person name="Lipzen A."/>
            <person name="Riley R."/>
            <person name="Andreopoulos W."/>
            <person name="He G."/>
            <person name="Johnson J."/>
            <person name="Barry K.W."/>
            <person name="Grigoriev I.V."/>
            <person name="Nagy L."/>
            <person name="Hibbett D."/>
            <person name="Henrissat B."/>
            <person name="Matheny P.B."/>
            <person name="Labbe J."/>
            <person name="Martin F."/>
        </authorList>
    </citation>
    <scope>NUCLEOTIDE SEQUENCE</scope>
    <source>
        <strain evidence="1">FP105234-sp</strain>
    </source>
</reference>
<organism evidence="1 2">
    <name type="scientific">Auriscalpium vulgare</name>
    <dbReference type="NCBI Taxonomy" id="40419"/>
    <lineage>
        <taxon>Eukaryota</taxon>
        <taxon>Fungi</taxon>
        <taxon>Dikarya</taxon>
        <taxon>Basidiomycota</taxon>
        <taxon>Agaricomycotina</taxon>
        <taxon>Agaricomycetes</taxon>
        <taxon>Russulales</taxon>
        <taxon>Auriscalpiaceae</taxon>
        <taxon>Auriscalpium</taxon>
    </lineage>
</organism>
<proteinExistence type="predicted"/>